<accession>X1FBE5</accession>
<gene>
    <name evidence="1" type="ORF">S01H4_53388</name>
</gene>
<protein>
    <submittedName>
        <fullName evidence="1">Uncharacterized protein</fullName>
    </submittedName>
</protein>
<proteinExistence type="predicted"/>
<sequence length="60" mass="6948">MTPHDEWAGDWIEQVKEAIKTKPESIDWMLSWLYIQGVRQGWKAAGKPPWGVDPVDPNEE</sequence>
<dbReference type="EMBL" id="BART01030610">
    <property type="protein sequence ID" value="GAH18068.1"/>
    <property type="molecule type" value="Genomic_DNA"/>
</dbReference>
<organism evidence="1">
    <name type="scientific">marine sediment metagenome</name>
    <dbReference type="NCBI Taxonomy" id="412755"/>
    <lineage>
        <taxon>unclassified sequences</taxon>
        <taxon>metagenomes</taxon>
        <taxon>ecological metagenomes</taxon>
    </lineage>
</organism>
<comment type="caution">
    <text evidence="1">The sequence shown here is derived from an EMBL/GenBank/DDBJ whole genome shotgun (WGS) entry which is preliminary data.</text>
</comment>
<reference evidence="1" key="1">
    <citation type="journal article" date="2014" name="Front. Microbiol.">
        <title>High frequency of phylogenetically diverse reductive dehalogenase-homologous genes in deep subseafloor sedimentary metagenomes.</title>
        <authorList>
            <person name="Kawai M."/>
            <person name="Futagami T."/>
            <person name="Toyoda A."/>
            <person name="Takaki Y."/>
            <person name="Nishi S."/>
            <person name="Hori S."/>
            <person name="Arai W."/>
            <person name="Tsubouchi T."/>
            <person name="Morono Y."/>
            <person name="Uchiyama I."/>
            <person name="Ito T."/>
            <person name="Fujiyama A."/>
            <person name="Inagaki F."/>
            <person name="Takami H."/>
        </authorList>
    </citation>
    <scope>NUCLEOTIDE SEQUENCE</scope>
    <source>
        <strain evidence="1">Expedition CK06-06</strain>
    </source>
</reference>
<name>X1FBE5_9ZZZZ</name>
<evidence type="ECO:0000313" key="1">
    <source>
        <dbReference type="EMBL" id="GAH18068.1"/>
    </source>
</evidence>
<dbReference type="AlphaFoldDB" id="X1FBE5"/>